<keyword evidence="4" id="KW-1185">Reference proteome</keyword>
<evidence type="ECO:0000313" key="2">
    <source>
        <dbReference type="EMBL" id="MBY4894001.1"/>
    </source>
</evidence>
<dbReference type="SUPFAM" id="SSF69618">
    <property type="entry name" value="HemD-like"/>
    <property type="match status" value="1"/>
</dbReference>
<evidence type="ECO:0000313" key="4">
    <source>
        <dbReference type="Proteomes" id="UP000693972"/>
    </source>
</evidence>
<dbReference type="CDD" id="cd06578">
    <property type="entry name" value="HemD"/>
    <property type="match status" value="1"/>
</dbReference>
<evidence type="ECO:0000259" key="1">
    <source>
        <dbReference type="Pfam" id="PF02602"/>
    </source>
</evidence>
<accession>A0A975TS84</accession>
<sequence length="231" mass="23875">MQVHQTPTLLLTRPRPASERFAKGLDGANVVIAPLMEIVGTGAEITLGGVAGLILTSEAVVPFLPPTTLPAFCVGPRTAAAARAVGLQAEVAGADAEGLIQTLADRRPDGRLLHLHGTHTRGDIVGRLCDLGLHATGLAVYDQRELAPGPAFHDALTRPDLIVPLFSPRSAKLFAHAAQGLRADTKIIALSQAVADALPHAMGAHAMIAPAPTGDAMGEMMASLGVKRNSP</sequence>
<evidence type="ECO:0000313" key="3">
    <source>
        <dbReference type="EMBL" id="QXL86688.1"/>
    </source>
</evidence>
<dbReference type="Proteomes" id="UP000693972">
    <property type="component" value="Unassembled WGS sequence"/>
</dbReference>
<dbReference type="RefSeq" id="WP_257893626.1">
    <property type="nucleotide sequence ID" value="NZ_JAIMBW010000001.1"/>
</dbReference>
<dbReference type="InterPro" id="IPR003754">
    <property type="entry name" value="4pyrrol_synth_uPrphyn_synth"/>
</dbReference>
<dbReference type="AlphaFoldDB" id="A0A975TS84"/>
<proteinExistence type="predicted"/>
<organism evidence="3">
    <name type="scientific">Gymnodinialimonas phycosphaerae</name>
    <dbReference type="NCBI Taxonomy" id="2841589"/>
    <lineage>
        <taxon>Bacteria</taxon>
        <taxon>Pseudomonadati</taxon>
        <taxon>Pseudomonadota</taxon>
        <taxon>Alphaproteobacteria</taxon>
        <taxon>Rhodobacterales</taxon>
        <taxon>Paracoccaceae</taxon>
        <taxon>Gymnodinialimonas</taxon>
    </lineage>
</organism>
<dbReference type="GO" id="GO:0004852">
    <property type="term" value="F:uroporphyrinogen-III synthase activity"/>
    <property type="evidence" value="ECO:0007669"/>
    <property type="project" value="InterPro"/>
</dbReference>
<dbReference type="Gene3D" id="3.40.50.10090">
    <property type="match status" value="1"/>
</dbReference>
<name>A0A975TS84_9RHOB</name>
<dbReference type="InterPro" id="IPR036108">
    <property type="entry name" value="4pyrrol_syn_uPrphyn_synt_sf"/>
</dbReference>
<gene>
    <name evidence="2" type="ORF">KUL25_14675</name>
    <name evidence="3" type="ORF">KUL25_14680</name>
</gene>
<dbReference type="GO" id="GO:0033014">
    <property type="term" value="P:tetrapyrrole biosynthetic process"/>
    <property type="evidence" value="ECO:0007669"/>
    <property type="project" value="InterPro"/>
</dbReference>
<dbReference type="EMBL" id="JAIMBW010000001">
    <property type="protein sequence ID" value="MBY4894001.1"/>
    <property type="molecule type" value="Genomic_DNA"/>
</dbReference>
<protein>
    <submittedName>
        <fullName evidence="3">Uroporphyrinogen-III synthase</fullName>
    </submittedName>
</protein>
<reference evidence="3 4" key="1">
    <citation type="submission" date="2021-07" db="EMBL/GenBank/DDBJ databases">
        <title>Karlodiniumbacter phycospheric gen. nov., sp. nov., a phycosphere bacterium isolated from karlodinium veneficum.</title>
        <authorList>
            <person name="Peng Y."/>
            <person name="Jiang L."/>
            <person name="Lee J."/>
        </authorList>
    </citation>
    <scope>NUCLEOTIDE SEQUENCE</scope>
    <source>
        <strain evidence="3 4">N5</strain>
    </source>
</reference>
<dbReference type="Pfam" id="PF02602">
    <property type="entry name" value="HEM4"/>
    <property type="match status" value="1"/>
</dbReference>
<feature type="domain" description="Tetrapyrrole biosynthesis uroporphyrinogen III synthase" evidence="1">
    <location>
        <begin position="27"/>
        <end position="217"/>
    </location>
</feature>
<dbReference type="EMBL" id="CP078073">
    <property type="protein sequence ID" value="QXL86688.1"/>
    <property type="molecule type" value="Genomic_DNA"/>
</dbReference>